<dbReference type="GeneTree" id="ENSGT00510000047718"/>
<sequence length="661" mass="75675">QVSVLNLCLIRTLPILTNPFITTDLLPLDFLSKITPGNGFHVSGLRMIQDDGMRGFQISSPHGKVSFPASQFFINCDHFPEEFSIVITMKLQNSSLLQKNEYIFTVLEQDSNNLLLGLRFSLDKLHFLFWNAGHREHVIFRSVSLADNHWHTFILAVSGEYASLTVDCNIPLSLTLERPFPSSLNMKGSRFHIGSRRRWKGLFSGLLRQLVLLPGSDATSRICPTSNPKLAILSVPSILLDLPLKPSENEVLKYPYEAEMHVTFGSAPPCTKTEAGQLWFDVLRRGLHLCDGRDWITMLQVKERLDYIENYQDLYTNSETLDMEIFEIPSNGLFMATANKKPHPGSGIYKWKNGRFESYQNITTHQAQAWKYFTIGEKIFLAVANFEKNEQNQEVSVIYKWNRRKLKFVLYQTITTYNARDWEAFQIEQETFVAVANHRQGNNHNSDSVIYSGIQKQHYLKSIKPSLPLELTIGSFFTIGPYSFLVIANTFNGVSTRIYSCIYIWLGGMFRAFSSILTFGATDWEVFQIGQRVFLAVANSQNYDQQGVSSYAINSTIYEMNITAQMFVKFQDIETYSAVDWEFFTLGEDKFLVVANSFDGKTFSLNSVIYRWQGYEGFVPVHRLHTFGCTDWERFSTSNGSYLIYSSAKESVSKVLKLKTY</sequence>
<dbReference type="InterPro" id="IPR009039">
    <property type="entry name" value="EAR"/>
</dbReference>
<dbReference type="PANTHER" id="PTHR15261:SF4">
    <property type="entry name" value="THROMBOSPONDIN-TYPE LAMININ G DOMAIN AND EAR REPEAT-CONTAINING PROTEIN"/>
    <property type="match status" value="1"/>
</dbReference>
<dbReference type="Pfam" id="PF03736">
    <property type="entry name" value="EPTP"/>
    <property type="match status" value="5"/>
</dbReference>
<reference evidence="5" key="2">
    <citation type="submission" date="2025-08" db="UniProtKB">
        <authorList>
            <consortium name="Ensembl"/>
        </authorList>
    </citation>
    <scope>IDENTIFICATION</scope>
</reference>
<dbReference type="InterPro" id="IPR005492">
    <property type="entry name" value="EPTP"/>
</dbReference>
<organism evidence="5 6">
    <name type="scientific">Erpetoichthys calabaricus</name>
    <name type="common">Rope fish</name>
    <name type="synonym">Calamoichthys calabaricus</name>
    <dbReference type="NCBI Taxonomy" id="27687"/>
    <lineage>
        <taxon>Eukaryota</taxon>
        <taxon>Metazoa</taxon>
        <taxon>Chordata</taxon>
        <taxon>Craniata</taxon>
        <taxon>Vertebrata</taxon>
        <taxon>Euteleostomi</taxon>
        <taxon>Actinopterygii</taxon>
        <taxon>Polypteriformes</taxon>
        <taxon>Polypteridae</taxon>
        <taxon>Erpetoichthys</taxon>
    </lineage>
</organism>
<protein>
    <submittedName>
        <fullName evidence="5">Thrombospondin type laminin G domain and EAR repeats</fullName>
    </submittedName>
</protein>
<dbReference type="SUPFAM" id="SSF49899">
    <property type="entry name" value="Concanavalin A-like lectins/glucanases"/>
    <property type="match status" value="1"/>
</dbReference>
<proteinExistence type="predicted"/>
<evidence type="ECO:0000256" key="1">
    <source>
        <dbReference type="ARBA" id="ARBA00004645"/>
    </source>
</evidence>
<evidence type="ECO:0000313" key="6">
    <source>
        <dbReference type="Proteomes" id="UP000694620"/>
    </source>
</evidence>
<dbReference type="Gene3D" id="2.60.120.200">
    <property type="match status" value="1"/>
</dbReference>
<comment type="subcellular location">
    <subcellularLocation>
        <location evidence="1">Cell projection</location>
        <location evidence="1">Stereocilium</location>
    </subcellularLocation>
</comment>
<evidence type="ECO:0000313" key="5">
    <source>
        <dbReference type="Ensembl" id="ENSECRP00000010252.1"/>
    </source>
</evidence>
<keyword evidence="2" id="KW-0732">Signal</keyword>
<gene>
    <name evidence="5" type="primary">TSPEAR</name>
    <name evidence="5" type="synonym">LOC114656089</name>
</gene>
<dbReference type="InterPro" id="IPR048287">
    <property type="entry name" value="TSPN-like_N"/>
</dbReference>
<accession>A0A8C4S027</accession>
<feature type="domain" description="Thrombospondin-like N-terminal" evidence="4">
    <location>
        <begin position="38"/>
        <end position="216"/>
    </location>
</feature>
<reference evidence="5" key="1">
    <citation type="submission" date="2021-06" db="EMBL/GenBank/DDBJ databases">
        <authorList>
            <consortium name="Wellcome Sanger Institute Data Sharing"/>
        </authorList>
    </citation>
    <scope>NUCLEOTIDE SEQUENCE [LARGE SCALE GENOMIC DNA]</scope>
</reference>
<dbReference type="AlphaFoldDB" id="A0A8C4S027"/>
<dbReference type="SMART" id="SM00210">
    <property type="entry name" value="TSPN"/>
    <property type="match status" value="1"/>
</dbReference>
<name>A0A8C4S027_ERPCA</name>
<keyword evidence="3" id="KW-0677">Repeat</keyword>
<dbReference type="PANTHER" id="PTHR15261">
    <property type="entry name" value="THROMBOSPONDIN-TYPE LAMININ G DOMAIN AND EAR REPEAT-CONTAINING"/>
    <property type="match status" value="1"/>
</dbReference>
<reference evidence="5" key="3">
    <citation type="submission" date="2025-09" db="UniProtKB">
        <authorList>
            <consortium name="Ensembl"/>
        </authorList>
    </citation>
    <scope>IDENTIFICATION</scope>
</reference>
<dbReference type="Ensembl" id="ENSECRT00000010422.1">
    <property type="protein sequence ID" value="ENSECRP00000010252.1"/>
    <property type="gene ID" value="ENSECRG00000006827.1"/>
</dbReference>
<dbReference type="GO" id="GO:0032420">
    <property type="term" value="C:stereocilium"/>
    <property type="evidence" value="ECO:0007669"/>
    <property type="project" value="UniProtKB-SubCell"/>
</dbReference>
<dbReference type="GO" id="GO:0007165">
    <property type="term" value="P:signal transduction"/>
    <property type="evidence" value="ECO:0007669"/>
    <property type="project" value="TreeGrafter"/>
</dbReference>
<evidence type="ECO:0000256" key="2">
    <source>
        <dbReference type="ARBA" id="ARBA00022729"/>
    </source>
</evidence>
<dbReference type="InterPro" id="IPR013320">
    <property type="entry name" value="ConA-like_dom_sf"/>
</dbReference>
<dbReference type="PROSITE" id="PS50912">
    <property type="entry name" value="EAR"/>
    <property type="match status" value="5"/>
</dbReference>
<dbReference type="Proteomes" id="UP000694620">
    <property type="component" value="Chromosome 8"/>
</dbReference>
<keyword evidence="6" id="KW-1185">Reference proteome</keyword>
<evidence type="ECO:0000256" key="3">
    <source>
        <dbReference type="ARBA" id="ARBA00022737"/>
    </source>
</evidence>
<evidence type="ECO:0000259" key="4">
    <source>
        <dbReference type="SMART" id="SM00210"/>
    </source>
</evidence>